<dbReference type="InterPro" id="IPR036390">
    <property type="entry name" value="WH_DNA-bd_sf"/>
</dbReference>
<sequence>MKAVRISDTTDLTFRVLDAVIGDATQPCARRVRFAEIAEKLGISEELVRYHIRKLVEQGYLRALSSGYEPTGRILFINEENA</sequence>
<dbReference type="Pfam" id="PF13412">
    <property type="entry name" value="HTH_24"/>
    <property type="match status" value="1"/>
</dbReference>
<evidence type="ECO:0000313" key="1">
    <source>
        <dbReference type="EMBL" id="HIZ24932.1"/>
    </source>
</evidence>
<dbReference type="GO" id="GO:0043565">
    <property type="term" value="F:sequence-specific DNA binding"/>
    <property type="evidence" value="ECO:0007669"/>
    <property type="project" value="InterPro"/>
</dbReference>
<dbReference type="PRINTS" id="PR00033">
    <property type="entry name" value="HTHASNC"/>
</dbReference>
<dbReference type="InterPro" id="IPR036388">
    <property type="entry name" value="WH-like_DNA-bd_sf"/>
</dbReference>
<organism evidence="1 2">
    <name type="scientific">Candidatus Gallimonas intestinigallinarum</name>
    <dbReference type="NCBI Taxonomy" id="2838604"/>
    <lineage>
        <taxon>Bacteria</taxon>
        <taxon>Bacillati</taxon>
        <taxon>Bacillota</taxon>
        <taxon>Clostridia</taxon>
        <taxon>Candidatus Gallimonas</taxon>
    </lineage>
</organism>
<dbReference type="AlphaFoldDB" id="A0A9D2IWE8"/>
<proteinExistence type="predicted"/>
<protein>
    <submittedName>
        <fullName evidence="1">Winged helix-turn-helix domain-containing protein</fullName>
    </submittedName>
</protein>
<evidence type="ECO:0000313" key="2">
    <source>
        <dbReference type="Proteomes" id="UP000824044"/>
    </source>
</evidence>
<dbReference type="EMBL" id="DXBS01000109">
    <property type="protein sequence ID" value="HIZ24932.1"/>
    <property type="molecule type" value="Genomic_DNA"/>
</dbReference>
<reference evidence="1" key="1">
    <citation type="journal article" date="2021" name="PeerJ">
        <title>Extensive microbial diversity within the chicken gut microbiome revealed by metagenomics and culture.</title>
        <authorList>
            <person name="Gilroy R."/>
            <person name="Ravi A."/>
            <person name="Getino M."/>
            <person name="Pursley I."/>
            <person name="Horton D.L."/>
            <person name="Alikhan N.F."/>
            <person name="Baker D."/>
            <person name="Gharbi K."/>
            <person name="Hall N."/>
            <person name="Watson M."/>
            <person name="Adriaenssens E.M."/>
            <person name="Foster-Nyarko E."/>
            <person name="Jarju S."/>
            <person name="Secka A."/>
            <person name="Antonio M."/>
            <person name="Oren A."/>
            <person name="Chaudhuri R.R."/>
            <person name="La Ragione R."/>
            <person name="Hildebrand F."/>
            <person name="Pallen M.J."/>
        </authorList>
    </citation>
    <scope>NUCLEOTIDE SEQUENCE</scope>
    <source>
        <strain evidence="1">CHK33-5263</strain>
    </source>
</reference>
<dbReference type="Proteomes" id="UP000824044">
    <property type="component" value="Unassembled WGS sequence"/>
</dbReference>
<dbReference type="SUPFAM" id="SSF46785">
    <property type="entry name" value="Winged helix' DNA-binding domain"/>
    <property type="match status" value="1"/>
</dbReference>
<gene>
    <name evidence="1" type="ORF">H9812_05635</name>
</gene>
<comment type="caution">
    <text evidence="1">The sequence shown here is derived from an EMBL/GenBank/DDBJ whole genome shotgun (WGS) entry which is preliminary data.</text>
</comment>
<dbReference type="InterPro" id="IPR000485">
    <property type="entry name" value="AsnC-type_HTH_dom"/>
</dbReference>
<name>A0A9D2IWE8_9FIRM</name>
<accession>A0A9D2IWE8</accession>
<reference evidence="1" key="2">
    <citation type="submission" date="2021-04" db="EMBL/GenBank/DDBJ databases">
        <authorList>
            <person name="Gilroy R."/>
        </authorList>
    </citation>
    <scope>NUCLEOTIDE SEQUENCE</scope>
    <source>
        <strain evidence="1">CHK33-5263</strain>
    </source>
</reference>
<dbReference type="Gene3D" id="1.10.10.10">
    <property type="entry name" value="Winged helix-like DNA-binding domain superfamily/Winged helix DNA-binding domain"/>
    <property type="match status" value="1"/>
</dbReference>